<keyword evidence="5" id="KW-0677">Repeat</keyword>
<evidence type="ECO:0000313" key="17">
    <source>
        <dbReference type="Ensembl" id="ENSSSCP00045040514.1"/>
    </source>
</evidence>
<dbReference type="FunFam" id="2.60.200.40:FF:000003">
    <property type="entry name" value="Diacylglycerol kinase"/>
    <property type="match status" value="1"/>
</dbReference>
<evidence type="ECO:0000259" key="15">
    <source>
        <dbReference type="PROSITE" id="PS50081"/>
    </source>
</evidence>
<dbReference type="FunFam" id="3.40.50.10330:FF:000003">
    <property type="entry name" value="Diacylglycerol kinase"/>
    <property type="match status" value="1"/>
</dbReference>
<dbReference type="PROSITE" id="PS00479">
    <property type="entry name" value="ZF_DAG_PE_1"/>
    <property type="match status" value="1"/>
</dbReference>
<keyword evidence="7 12" id="KW-0418">Kinase</keyword>
<dbReference type="EC" id="2.7.1.107" evidence="12"/>
<sequence length="591" mass="66601">VLYPAFISENLLLKGIFSFFIHLFAYGTVLKIKYTKMRHTDIPLFLGILSLAGHYHGLGRAVELLTVDKNLWVAINVKDDGQHVWRLKHFNKPAYCNLCLNMLIGVGKQGLCCSFCKYTVHERCVSRAPPSCIKTYVKSKKNTDVMHHYWVEGNCPTKCDKCHKTVKCYQGLTGLHCVWCQITLHNKCASHLKPECDCGPLKDHILPPTTICPVVLITPVPGTHPLLVFVNPKSGGKQGERIYRKFQYLLNPRQVYSLAGNGPMPGLNFFRDVPDFRVLACGGDGTVGWILDCIEKANIVKHPPVAILPLGTGNDLARCLRWGGGYEGENLMKILKDIENSTEIMLDRWKFEVIPNDKDEKGDPVPYSIINNYFSIGVDASIAHRFHIMREKHPEKFNSRMKNKFWYFEFGTSETFSATCKKLHESVEIECDGVQIDLINISLEGIAILNIPSMHGGSNLWGESKKRRSHRRIEKKGSEKRTTLTDAKELKFASQDLSDQLLEVVGLEGAMEMGQIYTGLKSAGRRLAQCSSVVIRTSKSLPMQIDGEPWMQTPCTIKIIHKNQAPMLMGPPPKTGLFCSLVKRTRNRSKE</sequence>
<evidence type="ECO:0000256" key="12">
    <source>
        <dbReference type="RuleBase" id="RU361128"/>
    </source>
</evidence>
<feature type="domain" description="Phorbol-ester/DAG-type" evidence="15">
    <location>
        <begin position="82"/>
        <end position="132"/>
    </location>
</feature>
<evidence type="ECO:0000256" key="4">
    <source>
        <dbReference type="ARBA" id="ARBA00022723"/>
    </source>
</evidence>
<dbReference type="GO" id="GO:0007200">
    <property type="term" value="P:phospholipase C-activating G protein-coupled receptor signaling pathway"/>
    <property type="evidence" value="ECO:0007669"/>
    <property type="project" value="InterPro"/>
</dbReference>
<dbReference type="Pfam" id="PF00781">
    <property type="entry name" value="DAGK_cat"/>
    <property type="match status" value="1"/>
</dbReference>
<dbReference type="InterPro" id="IPR002219">
    <property type="entry name" value="PKC_DAG/PE"/>
</dbReference>
<dbReference type="PANTHER" id="PTHR11255:SF32">
    <property type="entry name" value="DIACYLGLYCEROL KINASE BETA"/>
    <property type="match status" value="1"/>
</dbReference>
<dbReference type="PROSITE" id="PS50081">
    <property type="entry name" value="ZF_DAG_PE_2"/>
    <property type="match status" value="2"/>
</dbReference>
<dbReference type="SMART" id="SM00109">
    <property type="entry name" value="C1"/>
    <property type="match status" value="2"/>
</dbReference>
<dbReference type="SMART" id="SM00046">
    <property type="entry name" value="DAGKc"/>
    <property type="match status" value="1"/>
</dbReference>
<keyword evidence="9 12" id="KW-0067">ATP-binding</keyword>
<dbReference type="PANTHER" id="PTHR11255">
    <property type="entry name" value="DIACYLGLYCEROL KINASE"/>
    <property type="match status" value="1"/>
</dbReference>
<dbReference type="Ensembl" id="ENSSSCT00045057959.1">
    <property type="protein sequence ID" value="ENSSSCP00045040514.1"/>
    <property type="gene ID" value="ENSSSCG00045025116.1"/>
</dbReference>
<evidence type="ECO:0000256" key="5">
    <source>
        <dbReference type="ARBA" id="ARBA00022737"/>
    </source>
</evidence>
<dbReference type="SMART" id="SM00045">
    <property type="entry name" value="DAGKa"/>
    <property type="match status" value="1"/>
</dbReference>
<dbReference type="FunFam" id="3.30.60.20:FF:000016">
    <property type="entry name" value="Diacylglycerol kinase"/>
    <property type="match status" value="1"/>
</dbReference>
<evidence type="ECO:0000259" key="16">
    <source>
        <dbReference type="PROSITE" id="PS50146"/>
    </source>
</evidence>
<dbReference type="CDD" id="cd20891">
    <property type="entry name" value="C1_DGKbeta_rpt2"/>
    <property type="match status" value="1"/>
</dbReference>
<dbReference type="AlphaFoldDB" id="A0A8D1IWD3"/>
<organism evidence="17 18">
    <name type="scientific">Sus scrofa</name>
    <name type="common">Pig</name>
    <dbReference type="NCBI Taxonomy" id="9823"/>
    <lineage>
        <taxon>Eukaryota</taxon>
        <taxon>Metazoa</taxon>
        <taxon>Chordata</taxon>
        <taxon>Craniata</taxon>
        <taxon>Vertebrata</taxon>
        <taxon>Euteleostomi</taxon>
        <taxon>Mammalia</taxon>
        <taxon>Eutheria</taxon>
        <taxon>Laurasiatheria</taxon>
        <taxon>Artiodactyla</taxon>
        <taxon>Suina</taxon>
        <taxon>Suidae</taxon>
        <taxon>Sus</taxon>
    </lineage>
</organism>
<dbReference type="GO" id="GO:0046872">
    <property type="term" value="F:metal ion binding"/>
    <property type="evidence" value="ECO:0007669"/>
    <property type="project" value="UniProtKB-KW"/>
</dbReference>
<dbReference type="UniPathway" id="UPA00230"/>
<comment type="similarity">
    <text evidence="2 12">Belongs to the eukaryotic diacylglycerol kinase family.</text>
</comment>
<reference evidence="17" key="1">
    <citation type="submission" date="2025-08" db="UniProtKB">
        <authorList>
            <consortium name="Ensembl"/>
        </authorList>
    </citation>
    <scope>IDENTIFICATION</scope>
</reference>
<evidence type="ECO:0000256" key="3">
    <source>
        <dbReference type="ARBA" id="ARBA00022679"/>
    </source>
</evidence>
<proteinExistence type="inferred from homology"/>
<evidence type="ECO:0000256" key="8">
    <source>
        <dbReference type="ARBA" id="ARBA00022833"/>
    </source>
</evidence>
<keyword evidence="14" id="KW-0472">Membrane</keyword>
<dbReference type="SUPFAM" id="SSF111331">
    <property type="entry name" value="NAD kinase/diacylglycerol kinase-like"/>
    <property type="match status" value="1"/>
</dbReference>
<dbReference type="InterPro" id="IPR016064">
    <property type="entry name" value="NAD/diacylglycerol_kinase_sf"/>
</dbReference>
<name>A0A8D1IWD3_PIG</name>
<feature type="region of interest" description="Disordered" evidence="13">
    <location>
        <begin position="460"/>
        <end position="480"/>
    </location>
</feature>
<dbReference type="FunFam" id="3.30.60.20:FF:000013">
    <property type="entry name" value="Diacylglycerol kinase"/>
    <property type="match status" value="1"/>
</dbReference>
<evidence type="ECO:0000256" key="2">
    <source>
        <dbReference type="ARBA" id="ARBA00009280"/>
    </source>
</evidence>
<dbReference type="InterPro" id="IPR017438">
    <property type="entry name" value="ATP-NAD_kinase_N"/>
</dbReference>
<dbReference type="Gene3D" id="2.60.200.40">
    <property type="match status" value="2"/>
</dbReference>
<evidence type="ECO:0000256" key="9">
    <source>
        <dbReference type="ARBA" id="ARBA00022840"/>
    </source>
</evidence>
<dbReference type="GO" id="GO:0046486">
    <property type="term" value="P:glycerolipid metabolic process"/>
    <property type="evidence" value="ECO:0007669"/>
    <property type="project" value="UniProtKB-UniPathway"/>
</dbReference>
<keyword evidence="8" id="KW-0862">Zinc</keyword>
<dbReference type="InterPro" id="IPR001206">
    <property type="entry name" value="Diacylglycerol_kinase_cat_dom"/>
</dbReference>
<dbReference type="Pfam" id="PF00609">
    <property type="entry name" value="DAGK_acc"/>
    <property type="match status" value="1"/>
</dbReference>
<dbReference type="SUPFAM" id="SSF57889">
    <property type="entry name" value="Cysteine-rich domain"/>
    <property type="match status" value="2"/>
</dbReference>
<accession>A0A8D1IWD3</accession>
<dbReference type="GO" id="GO:0004143">
    <property type="term" value="F:ATP-dependent diacylglycerol kinase activity"/>
    <property type="evidence" value="ECO:0007669"/>
    <property type="project" value="UniProtKB-EC"/>
</dbReference>
<evidence type="ECO:0000313" key="18">
    <source>
        <dbReference type="Proteomes" id="UP000694728"/>
    </source>
</evidence>
<feature type="domain" description="Phorbol-ester/DAG-type" evidence="15">
    <location>
        <begin position="147"/>
        <end position="196"/>
    </location>
</feature>
<dbReference type="Pfam" id="PF00130">
    <property type="entry name" value="C1_1"/>
    <property type="match status" value="2"/>
</dbReference>
<dbReference type="InterPro" id="IPR047470">
    <property type="entry name" value="C1_DGKbeta_rpt2"/>
</dbReference>
<keyword evidence="14" id="KW-0812">Transmembrane</keyword>
<evidence type="ECO:0000256" key="14">
    <source>
        <dbReference type="SAM" id="Phobius"/>
    </source>
</evidence>
<evidence type="ECO:0000256" key="7">
    <source>
        <dbReference type="ARBA" id="ARBA00022777"/>
    </source>
</evidence>
<keyword evidence="14" id="KW-1133">Transmembrane helix</keyword>
<protein>
    <recommendedName>
        <fullName evidence="12">Diacylglycerol kinase</fullName>
        <shortName evidence="12">DAG kinase</shortName>
        <ecNumber evidence="12">2.7.1.107</ecNumber>
    </recommendedName>
</protein>
<evidence type="ECO:0000256" key="10">
    <source>
        <dbReference type="ARBA" id="ARBA00023098"/>
    </source>
</evidence>
<evidence type="ECO:0000256" key="11">
    <source>
        <dbReference type="ARBA" id="ARBA00023371"/>
    </source>
</evidence>
<keyword evidence="4" id="KW-0479">Metal-binding</keyword>
<evidence type="ECO:0000256" key="1">
    <source>
        <dbReference type="ARBA" id="ARBA00005175"/>
    </source>
</evidence>
<feature type="domain" description="DAGKc" evidence="16">
    <location>
        <begin position="221"/>
        <end position="355"/>
    </location>
</feature>
<dbReference type="InterPro" id="IPR037607">
    <property type="entry name" value="DGK"/>
</dbReference>
<feature type="transmembrane region" description="Helical" evidence="14">
    <location>
        <begin position="12"/>
        <end position="30"/>
    </location>
</feature>
<dbReference type="Gene3D" id="3.40.50.10330">
    <property type="entry name" value="Probable inorganic polyphosphate/atp-NAD kinase, domain 1"/>
    <property type="match status" value="1"/>
</dbReference>
<dbReference type="InterPro" id="IPR000756">
    <property type="entry name" value="Diacylglycerol_kin_accessory"/>
</dbReference>
<dbReference type="Proteomes" id="UP000694728">
    <property type="component" value="Unplaced"/>
</dbReference>
<keyword evidence="6 12" id="KW-0547">Nucleotide-binding</keyword>
<evidence type="ECO:0000256" key="6">
    <source>
        <dbReference type="ARBA" id="ARBA00022741"/>
    </source>
</evidence>
<dbReference type="GO" id="GO:0005524">
    <property type="term" value="F:ATP binding"/>
    <property type="evidence" value="ECO:0007669"/>
    <property type="project" value="UniProtKB-KW"/>
</dbReference>
<dbReference type="CDD" id="cd20845">
    <property type="entry name" value="C1_DGKbeta_rpt1"/>
    <property type="match status" value="1"/>
</dbReference>
<dbReference type="InterPro" id="IPR046349">
    <property type="entry name" value="C1-like_sf"/>
</dbReference>
<keyword evidence="3 12" id="KW-0808">Transferase</keyword>
<evidence type="ECO:0000256" key="13">
    <source>
        <dbReference type="SAM" id="MobiDB-lite"/>
    </source>
</evidence>
<comment type="catalytic activity">
    <reaction evidence="12">
        <text>a 1,2-diacyl-sn-glycerol + ATP = a 1,2-diacyl-sn-glycero-3-phosphate + ADP + H(+)</text>
        <dbReference type="Rhea" id="RHEA:10272"/>
        <dbReference type="ChEBI" id="CHEBI:15378"/>
        <dbReference type="ChEBI" id="CHEBI:17815"/>
        <dbReference type="ChEBI" id="CHEBI:30616"/>
        <dbReference type="ChEBI" id="CHEBI:58608"/>
        <dbReference type="ChEBI" id="CHEBI:456216"/>
        <dbReference type="EC" id="2.7.1.107"/>
    </reaction>
</comment>
<dbReference type="InterPro" id="IPR047471">
    <property type="entry name" value="C1_DGKbeta-like_rpt1"/>
</dbReference>
<keyword evidence="10" id="KW-0443">Lipid metabolism</keyword>
<comment type="pathway">
    <text evidence="1">Lipid metabolism; glycerolipid metabolism.</text>
</comment>
<dbReference type="PROSITE" id="PS50146">
    <property type="entry name" value="DAGK"/>
    <property type="match status" value="1"/>
</dbReference>
<feature type="compositionally biased region" description="Basic residues" evidence="13">
    <location>
        <begin position="465"/>
        <end position="474"/>
    </location>
</feature>
<dbReference type="Gene3D" id="3.30.60.20">
    <property type="match status" value="2"/>
</dbReference>
<comment type="catalytic activity">
    <reaction evidence="11">
        <text>1,2-di-(9Z-octadecenoyl)-sn-glycerol + ATP = 1,2-di-(9Z-octadecenoyl)-sn-glycero-3-phosphate + ADP + H(+)</text>
        <dbReference type="Rhea" id="RHEA:40327"/>
        <dbReference type="ChEBI" id="CHEBI:15378"/>
        <dbReference type="ChEBI" id="CHEBI:30616"/>
        <dbReference type="ChEBI" id="CHEBI:52333"/>
        <dbReference type="ChEBI" id="CHEBI:74546"/>
        <dbReference type="ChEBI" id="CHEBI:456216"/>
    </reaction>
    <physiologicalReaction direction="left-to-right" evidence="11">
        <dbReference type="Rhea" id="RHEA:40328"/>
    </physiologicalReaction>
</comment>